<keyword evidence="1" id="KW-0472">Membrane</keyword>
<keyword evidence="1" id="KW-1133">Transmembrane helix</keyword>
<dbReference type="AlphaFoldDB" id="A0A6G3QWK7"/>
<gene>
    <name evidence="2" type="ORF">G3I53_18035</name>
</gene>
<name>A0A6G3QWK7_9ACTN</name>
<evidence type="ECO:0000256" key="1">
    <source>
        <dbReference type="SAM" id="Phobius"/>
    </source>
</evidence>
<proteinExistence type="predicted"/>
<evidence type="ECO:0000313" key="2">
    <source>
        <dbReference type="EMBL" id="NEA87889.1"/>
    </source>
</evidence>
<dbReference type="EMBL" id="JAAGMD010000528">
    <property type="protein sequence ID" value="NEA87889.1"/>
    <property type="molecule type" value="Genomic_DNA"/>
</dbReference>
<comment type="caution">
    <text evidence="2">The sequence shown here is derived from an EMBL/GenBank/DDBJ whole genome shotgun (WGS) entry which is preliminary data.</text>
</comment>
<reference evidence="2" key="1">
    <citation type="submission" date="2020-01" db="EMBL/GenBank/DDBJ databases">
        <title>Insect and environment-associated Actinomycetes.</title>
        <authorList>
            <person name="Currrie C."/>
            <person name="Chevrette M."/>
            <person name="Carlson C."/>
            <person name="Stubbendieck R."/>
            <person name="Wendt-Pienkowski E."/>
        </authorList>
    </citation>
    <scope>NUCLEOTIDE SEQUENCE</scope>
    <source>
        <strain evidence="2">SID14436</strain>
    </source>
</reference>
<feature type="transmembrane region" description="Helical" evidence="1">
    <location>
        <begin position="12"/>
        <end position="39"/>
    </location>
</feature>
<feature type="non-terminal residue" evidence="2">
    <location>
        <position position="1"/>
    </location>
</feature>
<keyword evidence="1" id="KW-0812">Transmembrane</keyword>
<sequence length="61" mass="6080">RGDALVGPAGDAFLHAMHVTALCGAGVAVLGAVVTALFLPGRIPAARGDAHDEELVSTTDK</sequence>
<accession>A0A6G3QWK7</accession>
<protein>
    <submittedName>
        <fullName evidence="2">MFS transporter</fullName>
    </submittedName>
</protein>
<organism evidence="2">
    <name type="scientific">Streptomyces sp. SID14436</name>
    <dbReference type="NCBI Taxonomy" id="2706070"/>
    <lineage>
        <taxon>Bacteria</taxon>
        <taxon>Bacillati</taxon>
        <taxon>Actinomycetota</taxon>
        <taxon>Actinomycetes</taxon>
        <taxon>Kitasatosporales</taxon>
        <taxon>Streptomycetaceae</taxon>
        <taxon>Streptomyces</taxon>
    </lineage>
</organism>